<sequence length="127" mass="14663">MNWNDWYTDLMEIRRTETVKDGNLTRKERKVVRSDVPCRVYRSQDKAPTMTRTAANVQKTDKLACDINVDIKPGDELVIRRGARLGYALQETRYFAGDPDLYYEPFGAVLPGLAHQEITLLSQERVK</sequence>
<dbReference type="EMBL" id="BK015819">
    <property type="protein sequence ID" value="DAE26498.1"/>
    <property type="molecule type" value="Genomic_DNA"/>
</dbReference>
<name>A0A8S5R5T0_9CAUD</name>
<protein>
    <submittedName>
        <fullName evidence="1">Uncharacterized protein</fullName>
    </submittedName>
</protein>
<accession>A0A8S5R5T0</accession>
<reference evidence="1" key="1">
    <citation type="journal article" date="2021" name="Proc. Natl. Acad. Sci. U.S.A.">
        <title>A Catalog of Tens of Thousands of Viruses from Human Metagenomes Reveals Hidden Associations with Chronic Diseases.</title>
        <authorList>
            <person name="Tisza M.J."/>
            <person name="Buck C.B."/>
        </authorList>
    </citation>
    <scope>NUCLEOTIDE SEQUENCE</scope>
    <source>
        <strain evidence="1">CtpV36</strain>
    </source>
</reference>
<proteinExistence type="predicted"/>
<evidence type="ECO:0000313" key="1">
    <source>
        <dbReference type="EMBL" id="DAE26498.1"/>
    </source>
</evidence>
<organism evidence="1">
    <name type="scientific">Siphoviridae sp. ctpV36</name>
    <dbReference type="NCBI Taxonomy" id="2827279"/>
    <lineage>
        <taxon>Viruses</taxon>
        <taxon>Duplodnaviria</taxon>
        <taxon>Heunggongvirae</taxon>
        <taxon>Uroviricota</taxon>
        <taxon>Caudoviricetes</taxon>
    </lineage>
</organism>